<evidence type="ECO:0000313" key="5">
    <source>
        <dbReference type="Proteomes" id="UP000069654"/>
    </source>
</evidence>
<dbReference type="PANTHER" id="PTHR24321:SF8">
    <property type="entry name" value="ESTRADIOL 17-BETA-DEHYDROGENASE 8-RELATED"/>
    <property type="match status" value="1"/>
</dbReference>
<evidence type="ECO:0000313" key="4">
    <source>
        <dbReference type="EMBL" id="GAT13777.1"/>
    </source>
</evidence>
<proteinExistence type="inferred from homology"/>
<organism evidence="4 5">
    <name type="scientific">Mycolicibacterium thermoresistibile</name>
    <name type="common">Mycobacterium thermoresistibile</name>
    <dbReference type="NCBI Taxonomy" id="1797"/>
    <lineage>
        <taxon>Bacteria</taxon>
        <taxon>Bacillati</taxon>
        <taxon>Actinomycetota</taxon>
        <taxon>Actinomycetes</taxon>
        <taxon>Mycobacteriales</taxon>
        <taxon>Mycobacteriaceae</taxon>
        <taxon>Mycolicibacterium</taxon>
    </lineage>
</organism>
<dbReference type="Gene3D" id="3.40.50.720">
    <property type="entry name" value="NAD(P)-binding Rossmann-like Domain"/>
    <property type="match status" value="1"/>
</dbReference>
<dbReference type="Pfam" id="PF13561">
    <property type="entry name" value="adh_short_C2"/>
    <property type="match status" value="1"/>
</dbReference>
<reference evidence="5" key="2">
    <citation type="submission" date="2016-02" db="EMBL/GenBank/DDBJ databases">
        <title>Draft genome sequence of five rapidly growing Mycobacterium species.</title>
        <authorList>
            <person name="Katahira K."/>
            <person name="Gotou Y."/>
            <person name="Iida K."/>
            <person name="Ogura Y."/>
            <person name="Hayashi T."/>
        </authorList>
    </citation>
    <scope>NUCLEOTIDE SEQUENCE [LARGE SCALE GENOMIC DNA]</scope>
    <source>
        <strain evidence="5">JCM6362</strain>
    </source>
</reference>
<reference evidence="4 5" key="1">
    <citation type="journal article" date="2016" name="Genome Announc.">
        <title>Draft Genome Sequences of Five Rapidly Growing Mycobacterium Species, M. thermoresistibile, M. fortuitum subsp. acetamidolyticum, M. canariasense, M. brisbanense, and M. novocastrense.</title>
        <authorList>
            <person name="Katahira K."/>
            <person name="Ogura Y."/>
            <person name="Gotoh Y."/>
            <person name="Hayashi T."/>
        </authorList>
    </citation>
    <scope>NUCLEOTIDE SEQUENCE [LARGE SCALE GENOMIC DNA]</scope>
    <source>
        <strain evidence="4 5">JCM6362</strain>
    </source>
</reference>
<name>A0A100XBX6_MYCTH</name>
<dbReference type="InterPro" id="IPR036291">
    <property type="entry name" value="NAD(P)-bd_dom_sf"/>
</dbReference>
<dbReference type="PROSITE" id="PS00061">
    <property type="entry name" value="ADH_SHORT"/>
    <property type="match status" value="1"/>
</dbReference>
<dbReference type="InterPro" id="IPR002347">
    <property type="entry name" value="SDR_fam"/>
</dbReference>
<dbReference type="EMBL" id="BCTB01000004">
    <property type="protein sequence ID" value="GAT13777.1"/>
    <property type="molecule type" value="Genomic_DNA"/>
</dbReference>
<keyword evidence="3" id="KW-0520">NAD</keyword>
<evidence type="ECO:0000256" key="2">
    <source>
        <dbReference type="ARBA" id="ARBA00023002"/>
    </source>
</evidence>
<dbReference type="GO" id="GO:0016491">
    <property type="term" value="F:oxidoreductase activity"/>
    <property type="evidence" value="ECO:0007669"/>
    <property type="project" value="UniProtKB-KW"/>
</dbReference>
<dbReference type="RefSeq" id="WP_003926835.1">
    <property type="nucleotide sequence ID" value="NZ_BCTB01000004.1"/>
</dbReference>
<dbReference type="STRING" id="1797.RMCT_0748"/>
<dbReference type="OMA" id="SIAQTCA"/>
<comment type="similarity">
    <text evidence="1">Belongs to the short-chain dehydrogenases/reductases (SDR) family.</text>
</comment>
<dbReference type="PRINTS" id="PR00081">
    <property type="entry name" value="GDHRDH"/>
</dbReference>
<dbReference type="SUPFAM" id="SSF51735">
    <property type="entry name" value="NAD(P)-binding Rossmann-fold domains"/>
    <property type="match status" value="1"/>
</dbReference>
<dbReference type="Proteomes" id="UP000069654">
    <property type="component" value="Unassembled WGS sequence"/>
</dbReference>
<protein>
    <submittedName>
        <fullName evidence="4">3-ketoacyl-(Acyl-carrier-protein) reductase</fullName>
    </submittedName>
</protein>
<dbReference type="OrthoDB" id="5173603at2"/>
<gene>
    <name evidence="4" type="ORF">RMCT_0748</name>
</gene>
<dbReference type="CDD" id="cd05233">
    <property type="entry name" value="SDR_c"/>
    <property type="match status" value="1"/>
</dbReference>
<accession>A0A100XBX6</accession>
<dbReference type="PANTHER" id="PTHR24321">
    <property type="entry name" value="DEHYDROGENASES, SHORT CHAIN"/>
    <property type="match status" value="1"/>
</dbReference>
<evidence type="ECO:0000256" key="1">
    <source>
        <dbReference type="ARBA" id="ARBA00006484"/>
    </source>
</evidence>
<evidence type="ECO:0000256" key="3">
    <source>
        <dbReference type="ARBA" id="ARBA00023027"/>
    </source>
</evidence>
<dbReference type="InterPro" id="IPR020904">
    <property type="entry name" value="Sc_DH/Rdtase_CS"/>
</dbReference>
<comment type="caution">
    <text evidence="4">The sequence shown here is derived from an EMBL/GenBank/DDBJ whole genome shotgun (WGS) entry which is preliminary data.</text>
</comment>
<keyword evidence="2" id="KW-0560">Oxidoreductase</keyword>
<dbReference type="FunFam" id="3.40.50.720:FF:000084">
    <property type="entry name" value="Short-chain dehydrogenase reductase"/>
    <property type="match status" value="1"/>
</dbReference>
<sequence>MADRQPGPDLPPGRSDSLRGRVAFITGAARGQGRAHAVRLASEGADVIAVDLCDQIASVPYPLAGADDLAETARMVEEAGGRIVARQADVRDRDGLQQALQAGLDELGRLDIVIANAGIAPLQSGPDGWRDVIDVNLTGVHHTVEVAVPTLVEQGDGGSIVLISSVAGLVGMGGAKPGALGYTAAKHGIVGLMRQYANLLAPHHIRVNSVHPTGVDTPMIDNEFTRQFLQQVLAEAQRPMDMGNALPVQAIEPEDVANAVAWLVSDAARYVTGVALPVDAGSVNKR</sequence>
<dbReference type="AlphaFoldDB" id="A0A100XBX6"/>
<dbReference type="NCBIfam" id="NF009467">
    <property type="entry name" value="PRK12826.1-3"/>
    <property type="match status" value="1"/>
</dbReference>
<dbReference type="NCBIfam" id="TIGR03971">
    <property type="entry name" value="SDR_subfam_1"/>
    <property type="match status" value="1"/>
</dbReference>
<dbReference type="InterPro" id="IPR023985">
    <property type="entry name" value="SDR_subfam_1"/>
</dbReference>
<dbReference type="PRINTS" id="PR00080">
    <property type="entry name" value="SDRFAMILY"/>
</dbReference>